<organism evidence="1 2">
    <name type="scientific">Cajanus cajan</name>
    <name type="common">Pigeon pea</name>
    <name type="synonym">Cajanus indicus</name>
    <dbReference type="NCBI Taxonomy" id="3821"/>
    <lineage>
        <taxon>Eukaryota</taxon>
        <taxon>Viridiplantae</taxon>
        <taxon>Streptophyta</taxon>
        <taxon>Embryophyta</taxon>
        <taxon>Tracheophyta</taxon>
        <taxon>Spermatophyta</taxon>
        <taxon>Magnoliopsida</taxon>
        <taxon>eudicotyledons</taxon>
        <taxon>Gunneridae</taxon>
        <taxon>Pentapetalae</taxon>
        <taxon>rosids</taxon>
        <taxon>fabids</taxon>
        <taxon>Fabales</taxon>
        <taxon>Fabaceae</taxon>
        <taxon>Papilionoideae</taxon>
        <taxon>50 kb inversion clade</taxon>
        <taxon>NPAAA clade</taxon>
        <taxon>indigoferoid/millettioid clade</taxon>
        <taxon>Phaseoleae</taxon>
        <taxon>Cajanus</taxon>
    </lineage>
</organism>
<gene>
    <name evidence="1" type="ORF">KK1_020591</name>
</gene>
<evidence type="ECO:0000313" key="1">
    <source>
        <dbReference type="EMBL" id="KYP76351.1"/>
    </source>
</evidence>
<protein>
    <submittedName>
        <fullName evidence="1">Uncharacterized protein</fullName>
    </submittedName>
</protein>
<keyword evidence="2" id="KW-1185">Reference proteome</keyword>
<reference evidence="1 2" key="1">
    <citation type="journal article" date="2012" name="Nat. Biotechnol.">
        <title>Draft genome sequence of pigeonpea (Cajanus cajan), an orphan legume crop of resource-poor farmers.</title>
        <authorList>
            <person name="Varshney R.K."/>
            <person name="Chen W."/>
            <person name="Li Y."/>
            <person name="Bharti A.K."/>
            <person name="Saxena R.K."/>
            <person name="Schlueter J.A."/>
            <person name="Donoghue M.T."/>
            <person name="Azam S."/>
            <person name="Fan G."/>
            <person name="Whaley A.M."/>
            <person name="Farmer A.D."/>
            <person name="Sheridan J."/>
            <person name="Iwata A."/>
            <person name="Tuteja R."/>
            <person name="Penmetsa R.V."/>
            <person name="Wu W."/>
            <person name="Upadhyaya H.D."/>
            <person name="Yang S.P."/>
            <person name="Shah T."/>
            <person name="Saxena K.B."/>
            <person name="Michael T."/>
            <person name="McCombie W.R."/>
            <person name="Yang B."/>
            <person name="Zhang G."/>
            <person name="Yang H."/>
            <person name="Wang J."/>
            <person name="Spillane C."/>
            <person name="Cook D.R."/>
            <person name="May G.D."/>
            <person name="Xu X."/>
            <person name="Jackson S.A."/>
        </authorList>
    </citation>
    <scope>NUCLEOTIDE SEQUENCE [LARGE SCALE GENOMIC DNA]</scope>
    <source>
        <strain evidence="2">cv. Asha</strain>
    </source>
</reference>
<dbReference type="Gramene" id="C.cajan_19997.t">
    <property type="protein sequence ID" value="C.cajan_19997.t.cds1"/>
    <property type="gene ID" value="C.cajan_19997"/>
</dbReference>
<dbReference type="EMBL" id="CM003603">
    <property type="protein sequence ID" value="KYP76351.1"/>
    <property type="molecule type" value="Genomic_DNA"/>
</dbReference>
<dbReference type="CDD" id="cd00303">
    <property type="entry name" value="retropepsin_like"/>
    <property type="match status" value="1"/>
</dbReference>
<name>A0A151UAY5_CAJCA</name>
<sequence length="183" mass="20681">TLKFQGSIHGIFVMIFIDSKSSHNILQPHLASHLHLYTTSYPSFFMMVENREHITCSGLCLNTPLAFSNDIFYISCYLLPIQGANIVLGIEWLRFLSPWEIDFSNPTISFKHDDPQITIKGNPTTHPINATFQQYCHLIHTDSVASNYLSFHAFQTSPTAVTGGWHFTRVIPSCPLPRALSNL</sequence>
<dbReference type="Gene3D" id="2.40.70.10">
    <property type="entry name" value="Acid Proteases"/>
    <property type="match status" value="1"/>
</dbReference>
<dbReference type="Proteomes" id="UP000075243">
    <property type="component" value="Chromosome 1"/>
</dbReference>
<proteinExistence type="predicted"/>
<accession>A0A151UAY5</accession>
<evidence type="ECO:0000313" key="2">
    <source>
        <dbReference type="Proteomes" id="UP000075243"/>
    </source>
</evidence>
<dbReference type="AlphaFoldDB" id="A0A151UAY5"/>
<dbReference type="Pfam" id="PF08284">
    <property type="entry name" value="RVP_2"/>
    <property type="match status" value="1"/>
</dbReference>
<feature type="non-terminal residue" evidence="1">
    <location>
        <position position="1"/>
    </location>
</feature>
<dbReference type="InterPro" id="IPR021109">
    <property type="entry name" value="Peptidase_aspartic_dom_sf"/>
</dbReference>